<accession>A0A9J6FC46</accession>
<dbReference type="EMBL" id="JABSTR010000001">
    <property type="protein sequence ID" value="KAH9360586.1"/>
    <property type="molecule type" value="Genomic_DNA"/>
</dbReference>
<dbReference type="AlphaFoldDB" id="A0A9J6FC46"/>
<proteinExistence type="predicted"/>
<dbReference type="InterPro" id="IPR004244">
    <property type="entry name" value="Transposase_22"/>
</dbReference>
<dbReference type="PANTHER" id="PTHR11505">
    <property type="entry name" value="L1 TRANSPOSABLE ELEMENT-RELATED"/>
    <property type="match status" value="1"/>
</dbReference>
<organism evidence="1 2">
    <name type="scientific">Haemaphysalis longicornis</name>
    <name type="common">Bush tick</name>
    <dbReference type="NCBI Taxonomy" id="44386"/>
    <lineage>
        <taxon>Eukaryota</taxon>
        <taxon>Metazoa</taxon>
        <taxon>Ecdysozoa</taxon>
        <taxon>Arthropoda</taxon>
        <taxon>Chelicerata</taxon>
        <taxon>Arachnida</taxon>
        <taxon>Acari</taxon>
        <taxon>Parasitiformes</taxon>
        <taxon>Ixodida</taxon>
        <taxon>Ixodoidea</taxon>
        <taxon>Ixodidae</taxon>
        <taxon>Haemaphysalinae</taxon>
        <taxon>Haemaphysalis</taxon>
    </lineage>
</organism>
<evidence type="ECO:0000313" key="1">
    <source>
        <dbReference type="EMBL" id="KAH9360586.1"/>
    </source>
</evidence>
<dbReference type="OrthoDB" id="6507515at2759"/>
<name>A0A9J6FC46_HAELO</name>
<gene>
    <name evidence="1" type="ORF">HPB48_012927</name>
</gene>
<reference evidence="1 2" key="1">
    <citation type="journal article" date="2020" name="Cell">
        <title>Large-Scale Comparative Analyses of Tick Genomes Elucidate Their Genetic Diversity and Vector Capacities.</title>
        <authorList>
            <consortium name="Tick Genome and Microbiome Consortium (TIGMIC)"/>
            <person name="Jia N."/>
            <person name="Wang J."/>
            <person name="Shi W."/>
            <person name="Du L."/>
            <person name="Sun Y."/>
            <person name="Zhan W."/>
            <person name="Jiang J.F."/>
            <person name="Wang Q."/>
            <person name="Zhang B."/>
            <person name="Ji P."/>
            <person name="Bell-Sakyi L."/>
            <person name="Cui X.M."/>
            <person name="Yuan T.T."/>
            <person name="Jiang B.G."/>
            <person name="Yang W.F."/>
            <person name="Lam T.T."/>
            <person name="Chang Q.C."/>
            <person name="Ding S.J."/>
            <person name="Wang X.J."/>
            <person name="Zhu J.G."/>
            <person name="Ruan X.D."/>
            <person name="Zhao L."/>
            <person name="Wei J.T."/>
            <person name="Ye R.Z."/>
            <person name="Que T.C."/>
            <person name="Du C.H."/>
            <person name="Zhou Y.H."/>
            <person name="Cheng J.X."/>
            <person name="Dai P.F."/>
            <person name="Guo W.B."/>
            <person name="Han X.H."/>
            <person name="Huang E.J."/>
            <person name="Li L.F."/>
            <person name="Wei W."/>
            <person name="Gao Y.C."/>
            <person name="Liu J.Z."/>
            <person name="Shao H.Z."/>
            <person name="Wang X."/>
            <person name="Wang C.C."/>
            <person name="Yang T.C."/>
            <person name="Huo Q.B."/>
            <person name="Li W."/>
            <person name="Chen H.Y."/>
            <person name="Chen S.E."/>
            <person name="Zhou L.G."/>
            <person name="Ni X.B."/>
            <person name="Tian J.H."/>
            <person name="Sheng Y."/>
            <person name="Liu T."/>
            <person name="Pan Y.S."/>
            <person name="Xia L.Y."/>
            <person name="Li J."/>
            <person name="Zhao F."/>
            <person name="Cao W.C."/>
        </authorList>
    </citation>
    <scope>NUCLEOTIDE SEQUENCE [LARGE SCALE GENOMIC DNA]</scope>
    <source>
        <strain evidence="1">HaeL-2018</strain>
    </source>
</reference>
<dbReference type="Proteomes" id="UP000821853">
    <property type="component" value="Chromosome 1"/>
</dbReference>
<keyword evidence="2" id="KW-1185">Reference proteome</keyword>
<comment type="caution">
    <text evidence="1">The sequence shown here is derived from an EMBL/GenBank/DDBJ whole genome shotgun (WGS) entry which is preliminary data.</text>
</comment>
<evidence type="ECO:0000313" key="2">
    <source>
        <dbReference type="Proteomes" id="UP000821853"/>
    </source>
</evidence>
<dbReference type="Gene3D" id="3.30.70.1820">
    <property type="entry name" value="L1 transposable element, RRM domain"/>
    <property type="match status" value="1"/>
</dbReference>
<dbReference type="VEuPathDB" id="VectorBase:HLOH_049252"/>
<sequence>MFTEIKERMSKIEDDCSSLKSVKSEVQTVRTLAEGSASETARLRLVSRMDDSDDRARRSNLLFFGVTDSFNETWAQSESSVINVCSTNLQIDVAPIDIERAHRLGKFVTGKNRPIIVKFSHFKVKNAILSNAKNLKGTDFSISEDYSQTLA</sequence>
<evidence type="ECO:0008006" key="3">
    <source>
        <dbReference type="Google" id="ProtNLM"/>
    </source>
</evidence>
<protein>
    <recommendedName>
        <fullName evidence="3">Endonuclease-reverse transcriptase</fullName>
    </recommendedName>
</protein>